<sequence length="441" mass="49701">MNQTISTLELKLGMFVVGIDRPWTETPFMMQGFLLENADQLRALQKYCRSVTIDRSRSIGDQYSARVFDRDAALRGPDGVVRKHPDVVESRVEAQRFIKVARGFKGRIHTRRQPHIPRIRSEDGRSRLESELLYSAPIVDDVYRALRETQLAIDSNVAIDVPQINALVGEMAAGVQRNPDALLWLTRLKRTDQYAYDHAVNVSVHAMVFARFVGLSGKQVHQLGLAGLLQDIGKVQIDYALLSKPGPLDEREFEHVKAHVTNTVRLLQAHQDFDAEVLAIIGAHHERFDGTGYPRGLEGMSIPLPAEMAGIIDAYCAMTRDRVYREAVSSQRAMETLNQLRNTQFRDTLVDQFLQCIGLYPIGTLVELNSGEVGVVIQQNQVRRLQPRVLVLLAPDKSVERFPRTLDLLMQPETTEGEPYRIVQALPPNAFGIDPNDFFLA</sequence>
<feature type="domain" description="HD-GYP" evidence="1">
    <location>
        <begin position="173"/>
        <end position="369"/>
    </location>
</feature>
<dbReference type="RefSeq" id="WP_276658625.1">
    <property type="nucleotide sequence ID" value="NZ_SSFD01000159.1"/>
</dbReference>
<name>A0A5C7SN51_THASP</name>
<dbReference type="CDD" id="cd00077">
    <property type="entry name" value="HDc"/>
    <property type="match status" value="1"/>
</dbReference>
<dbReference type="InterPro" id="IPR021812">
    <property type="entry name" value="DUF3391"/>
</dbReference>
<accession>A0A5C7SN51</accession>
<dbReference type="PANTHER" id="PTHR43155">
    <property type="entry name" value="CYCLIC DI-GMP PHOSPHODIESTERASE PA4108-RELATED"/>
    <property type="match status" value="1"/>
</dbReference>
<dbReference type="PANTHER" id="PTHR43155:SF2">
    <property type="entry name" value="CYCLIC DI-GMP PHOSPHODIESTERASE PA4108"/>
    <property type="match status" value="1"/>
</dbReference>
<dbReference type="SUPFAM" id="SSF109604">
    <property type="entry name" value="HD-domain/PDEase-like"/>
    <property type="match status" value="1"/>
</dbReference>
<dbReference type="GO" id="GO:0008081">
    <property type="term" value="F:phosphoric diester hydrolase activity"/>
    <property type="evidence" value="ECO:0007669"/>
    <property type="project" value="UniProtKB-ARBA"/>
</dbReference>
<organism evidence="2 3">
    <name type="scientific">Thauera aminoaromatica</name>
    <dbReference type="NCBI Taxonomy" id="164330"/>
    <lineage>
        <taxon>Bacteria</taxon>
        <taxon>Pseudomonadati</taxon>
        <taxon>Pseudomonadota</taxon>
        <taxon>Betaproteobacteria</taxon>
        <taxon>Rhodocyclales</taxon>
        <taxon>Zoogloeaceae</taxon>
        <taxon>Thauera</taxon>
    </lineage>
</organism>
<evidence type="ECO:0000313" key="2">
    <source>
        <dbReference type="EMBL" id="TXH85050.1"/>
    </source>
</evidence>
<dbReference type="Proteomes" id="UP000321192">
    <property type="component" value="Unassembled WGS sequence"/>
</dbReference>
<dbReference type="PROSITE" id="PS51832">
    <property type="entry name" value="HD_GYP"/>
    <property type="match status" value="1"/>
</dbReference>
<dbReference type="Pfam" id="PF13487">
    <property type="entry name" value="HD_5"/>
    <property type="match status" value="1"/>
</dbReference>
<dbReference type="EMBL" id="SSFD01000159">
    <property type="protein sequence ID" value="TXH85050.1"/>
    <property type="molecule type" value="Genomic_DNA"/>
</dbReference>
<dbReference type="InterPro" id="IPR003607">
    <property type="entry name" value="HD/PDEase_dom"/>
</dbReference>
<dbReference type="InterPro" id="IPR037522">
    <property type="entry name" value="HD_GYP_dom"/>
</dbReference>
<dbReference type="Pfam" id="PF11871">
    <property type="entry name" value="DUF3391"/>
    <property type="match status" value="1"/>
</dbReference>
<comment type="caution">
    <text evidence="2">The sequence shown here is derived from an EMBL/GenBank/DDBJ whole genome shotgun (WGS) entry which is preliminary data.</text>
</comment>
<evidence type="ECO:0000259" key="1">
    <source>
        <dbReference type="PROSITE" id="PS51832"/>
    </source>
</evidence>
<protein>
    <submittedName>
        <fullName evidence="2">HD-GYP domain-containing protein</fullName>
    </submittedName>
</protein>
<gene>
    <name evidence="2" type="ORF">E6Q80_10390</name>
</gene>
<dbReference type="SMART" id="SM00471">
    <property type="entry name" value="HDc"/>
    <property type="match status" value="1"/>
</dbReference>
<dbReference type="Gene3D" id="1.10.3210.10">
    <property type="entry name" value="Hypothetical protein af1432"/>
    <property type="match status" value="1"/>
</dbReference>
<dbReference type="AlphaFoldDB" id="A0A5C7SN51"/>
<evidence type="ECO:0000313" key="3">
    <source>
        <dbReference type="Proteomes" id="UP000321192"/>
    </source>
</evidence>
<proteinExistence type="predicted"/>
<reference evidence="2 3" key="1">
    <citation type="submission" date="2018-09" db="EMBL/GenBank/DDBJ databases">
        <title>Metagenome Assembled Genomes from an Advanced Water Purification Facility.</title>
        <authorList>
            <person name="Stamps B.W."/>
            <person name="Spear J.R."/>
        </authorList>
    </citation>
    <scope>NUCLEOTIDE SEQUENCE [LARGE SCALE GENOMIC DNA]</scope>
    <source>
        <strain evidence="2">Bin_27_1</strain>
    </source>
</reference>